<dbReference type="InterPro" id="IPR000917">
    <property type="entry name" value="Sulfatase_N"/>
</dbReference>
<keyword evidence="2" id="KW-0378">Hydrolase</keyword>
<proteinExistence type="inferred from homology"/>
<dbReference type="Pfam" id="PF00884">
    <property type="entry name" value="Sulfatase"/>
    <property type="match status" value="1"/>
</dbReference>
<keyword evidence="5" id="KW-1185">Reference proteome</keyword>
<evidence type="ECO:0000259" key="3">
    <source>
        <dbReference type="Pfam" id="PF00884"/>
    </source>
</evidence>
<comment type="caution">
    <text evidence="4">The sequence shown here is derived from an EMBL/GenBank/DDBJ whole genome shotgun (WGS) entry which is preliminary data.</text>
</comment>
<dbReference type="RefSeq" id="WP_265216946.1">
    <property type="nucleotide sequence ID" value="NZ_JAPEUL010000004.1"/>
</dbReference>
<protein>
    <submittedName>
        <fullName evidence="4">Sulfatase-like hydrolase/transferase</fullName>
    </submittedName>
</protein>
<dbReference type="Gene3D" id="3.40.720.10">
    <property type="entry name" value="Alkaline Phosphatase, subunit A"/>
    <property type="match status" value="1"/>
</dbReference>
<sequence length="302" mass="34928">MAGGVDYFSHKSGYGDHDLWINEDEHKEIGYLTDLISEHSLDFINRRAEEKSEQPFFLSIHYTAPHWPWETRDDAHLADNLSTLFHLEGGNIHTYRKMIHHMDEGIGRIMAALEKHGMTDDTLIVFTSDNGGERFSDNWPLVGGKMDLTEGGIRVPWVVRWPSVVKKGRVSMQHCMTMDWSRTLLEAGNGQFDPDYPVDGVSLMPVLTGEVECFERSLYWRMNHRSQRALRVGDWKYLKVDAHEYLFNVTNDARERANLSKKYPEKLAEMRQQWLDWNATIPAIPEDALVNMGYSVADMPQR</sequence>
<gene>
    <name evidence="4" type="ORF">ONZ52_01935</name>
</gene>
<feature type="domain" description="Sulfatase N-terminal" evidence="3">
    <location>
        <begin position="19"/>
        <end position="187"/>
    </location>
</feature>
<evidence type="ECO:0000313" key="5">
    <source>
        <dbReference type="Proteomes" id="UP001431181"/>
    </source>
</evidence>
<evidence type="ECO:0000256" key="2">
    <source>
        <dbReference type="ARBA" id="ARBA00022801"/>
    </source>
</evidence>
<organism evidence="4 5">
    <name type="scientific">Marinomonas rhodophyticola</name>
    <dbReference type="NCBI Taxonomy" id="2992803"/>
    <lineage>
        <taxon>Bacteria</taxon>
        <taxon>Pseudomonadati</taxon>
        <taxon>Pseudomonadota</taxon>
        <taxon>Gammaproteobacteria</taxon>
        <taxon>Oceanospirillales</taxon>
        <taxon>Oceanospirillaceae</taxon>
        <taxon>Marinomonas</taxon>
    </lineage>
</organism>
<evidence type="ECO:0000313" key="4">
    <source>
        <dbReference type="EMBL" id="MCW4627846.1"/>
    </source>
</evidence>
<accession>A0ABT3KBD4</accession>
<dbReference type="SUPFAM" id="SSF53649">
    <property type="entry name" value="Alkaline phosphatase-like"/>
    <property type="match status" value="1"/>
</dbReference>
<evidence type="ECO:0000256" key="1">
    <source>
        <dbReference type="ARBA" id="ARBA00008779"/>
    </source>
</evidence>
<dbReference type="PANTHER" id="PTHR42693:SF53">
    <property type="entry name" value="ENDO-4-O-SULFATASE"/>
    <property type="match status" value="1"/>
</dbReference>
<dbReference type="EMBL" id="JAPEUL010000004">
    <property type="protein sequence ID" value="MCW4627846.1"/>
    <property type="molecule type" value="Genomic_DNA"/>
</dbReference>
<dbReference type="InterPro" id="IPR050738">
    <property type="entry name" value="Sulfatase"/>
</dbReference>
<dbReference type="PANTHER" id="PTHR42693">
    <property type="entry name" value="ARYLSULFATASE FAMILY MEMBER"/>
    <property type="match status" value="1"/>
</dbReference>
<name>A0ABT3KBD4_9GAMM</name>
<dbReference type="InterPro" id="IPR017850">
    <property type="entry name" value="Alkaline_phosphatase_core_sf"/>
</dbReference>
<reference evidence="4" key="1">
    <citation type="submission" date="2022-11" db="EMBL/GenBank/DDBJ databases">
        <title>Marinomonas sp. nov., isolated from marine algae.</title>
        <authorList>
            <person name="Choi D.G."/>
            <person name="Kim J.M."/>
            <person name="Lee J.K."/>
            <person name="Baek J.H."/>
            <person name="Jeon C.O."/>
        </authorList>
    </citation>
    <scope>NUCLEOTIDE SEQUENCE</scope>
    <source>
        <strain evidence="4">KJ51-3</strain>
    </source>
</reference>
<dbReference type="Gene3D" id="3.30.1120.10">
    <property type="match status" value="1"/>
</dbReference>
<comment type="similarity">
    <text evidence="1">Belongs to the sulfatase family.</text>
</comment>
<dbReference type="Proteomes" id="UP001431181">
    <property type="component" value="Unassembled WGS sequence"/>
</dbReference>